<gene>
    <name evidence="11" type="ORF">NSPWAT_0478</name>
</gene>
<evidence type="ECO:0000313" key="11">
    <source>
        <dbReference type="EMBL" id="CAI2717337.1"/>
    </source>
</evidence>
<name>A0ABM9HB45_9BACT</name>
<dbReference type="InterPro" id="IPR038371">
    <property type="entry name" value="Cu_polyphenol_OxRdtase_sf"/>
</dbReference>
<reference evidence="11 12" key="1">
    <citation type="submission" date="2022-09" db="EMBL/GenBank/DDBJ databases">
        <authorList>
            <person name="Kop L."/>
        </authorList>
    </citation>
    <scope>NUCLEOTIDE SEQUENCE [LARGE SCALE GENOMIC DNA]</scope>
    <source>
        <strain evidence="11 12">347</strain>
    </source>
</reference>
<sequence length="258" mass="28823">MKVRIPIHSIPALDSCSRLVHGISPRCLEREDGTIEPLRLGRDDQPDVSRDHKRWLLQSLGIERDALFLLKQTHSDRVVVIDRDKMTPAQVGMQEGDALVTHLKDTPVGVMTADCVPVIVYDRKVHAVGVVHAGRRGTQQGILTKTLDAMKVVYGSRPEQMMVGLGPAIGPCCYEVDEDCVAPFRERGDSWRDFATPGQAGKYWLDLWTANRMQAERAGIAADRIHVHGGCTACHTDRWFSYRKEGQTGRMITLAMLK</sequence>
<accession>A0ABM9HB45</accession>
<dbReference type="NCBIfam" id="TIGR00726">
    <property type="entry name" value="peptidoglycan editing factor PgeF"/>
    <property type="match status" value="1"/>
</dbReference>
<proteinExistence type="inferred from homology"/>
<keyword evidence="6" id="KW-0862">Zinc</keyword>
<dbReference type="RefSeq" id="WP_282010284.1">
    <property type="nucleotide sequence ID" value="NZ_OX336137.1"/>
</dbReference>
<dbReference type="CDD" id="cd16833">
    <property type="entry name" value="YfiH"/>
    <property type="match status" value="1"/>
</dbReference>
<evidence type="ECO:0000313" key="12">
    <source>
        <dbReference type="Proteomes" id="UP001157733"/>
    </source>
</evidence>
<evidence type="ECO:0000256" key="4">
    <source>
        <dbReference type="ARBA" id="ARBA00022723"/>
    </source>
</evidence>
<dbReference type="Proteomes" id="UP001157733">
    <property type="component" value="Chromosome"/>
</dbReference>
<dbReference type="PANTHER" id="PTHR30616">
    <property type="entry name" value="UNCHARACTERIZED PROTEIN YFIH"/>
    <property type="match status" value="1"/>
</dbReference>
<organism evidence="11 12">
    <name type="scientific">Nitrospina watsonii</name>
    <dbReference type="NCBI Taxonomy" id="1323948"/>
    <lineage>
        <taxon>Bacteria</taxon>
        <taxon>Pseudomonadati</taxon>
        <taxon>Nitrospinota/Tectimicrobiota group</taxon>
        <taxon>Nitrospinota</taxon>
        <taxon>Nitrospinia</taxon>
        <taxon>Nitrospinales</taxon>
        <taxon>Nitrospinaceae</taxon>
        <taxon>Nitrospina</taxon>
    </lineage>
</organism>
<comment type="catalytic activity">
    <reaction evidence="7">
        <text>adenosine + H2O + H(+) = inosine + NH4(+)</text>
        <dbReference type="Rhea" id="RHEA:24408"/>
        <dbReference type="ChEBI" id="CHEBI:15377"/>
        <dbReference type="ChEBI" id="CHEBI:15378"/>
        <dbReference type="ChEBI" id="CHEBI:16335"/>
        <dbReference type="ChEBI" id="CHEBI:17596"/>
        <dbReference type="ChEBI" id="CHEBI:28938"/>
        <dbReference type="EC" id="3.5.4.4"/>
    </reaction>
    <physiologicalReaction direction="left-to-right" evidence="7">
        <dbReference type="Rhea" id="RHEA:24409"/>
    </physiologicalReaction>
</comment>
<evidence type="ECO:0000256" key="1">
    <source>
        <dbReference type="ARBA" id="ARBA00000553"/>
    </source>
</evidence>
<evidence type="ECO:0000256" key="8">
    <source>
        <dbReference type="ARBA" id="ARBA00048968"/>
    </source>
</evidence>
<dbReference type="EMBL" id="OX336137">
    <property type="protein sequence ID" value="CAI2717337.1"/>
    <property type="molecule type" value="Genomic_DNA"/>
</dbReference>
<dbReference type="InterPro" id="IPR011324">
    <property type="entry name" value="Cytotoxic_necrot_fac-like_cat"/>
</dbReference>
<dbReference type="Gene3D" id="3.60.140.10">
    <property type="entry name" value="CNF1/YfiH-like putative cysteine hydrolases"/>
    <property type="match status" value="1"/>
</dbReference>
<evidence type="ECO:0000256" key="6">
    <source>
        <dbReference type="ARBA" id="ARBA00022833"/>
    </source>
</evidence>
<dbReference type="InterPro" id="IPR003730">
    <property type="entry name" value="Cu_polyphenol_OxRdtase"/>
</dbReference>
<evidence type="ECO:0000256" key="5">
    <source>
        <dbReference type="ARBA" id="ARBA00022801"/>
    </source>
</evidence>
<keyword evidence="5" id="KW-0378">Hydrolase</keyword>
<comment type="catalytic activity">
    <reaction evidence="1">
        <text>inosine + phosphate = alpha-D-ribose 1-phosphate + hypoxanthine</text>
        <dbReference type="Rhea" id="RHEA:27646"/>
        <dbReference type="ChEBI" id="CHEBI:17368"/>
        <dbReference type="ChEBI" id="CHEBI:17596"/>
        <dbReference type="ChEBI" id="CHEBI:43474"/>
        <dbReference type="ChEBI" id="CHEBI:57720"/>
        <dbReference type="EC" id="2.4.2.1"/>
    </reaction>
    <physiologicalReaction direction="left-to-right" evidence="1">
        <dbReference type="Rhea" id="RHEA:27647"/>
    </physiologicalReaction>
</comment>
<keyword evidence="3" id="KW-0808">Transferase</keyword>
<dbReference type="PANTHER" id="PTHR30616:SF2">
    <property type="entry name" value="PURINE NUCLEOSIDE PHOSPHORYLASE LACC1"/>
    <property type="match status" value="1"/>
</dbReference>
<keyword evidence="12" id="KW-1185">Reference proteome</keyword>
<evidence type="ECO:0000256" key="7">
    <source>
        <dbReference type="ARBA" id="ARBA00047989"/>
    </source>
</evidence>
<comment type="catalytic activity">
    <reaction evidence="8">
        <text>adenosine + phosphate = alpha-D-ribose 1-phosphate + adenine</text>
        <dbReference type="Rhea" id="RHEA:27642"/>
        <dbReference type="ChEBI" id="CHEBI:16335"/>
        <dbReference type="ChEBI" id="CHEBI:16708"/>
        <dbReference type="ChEBI" id="CHEBI:43474"/>
        <dbReference type="ChEBI" id="CHEBI:57720"/>
        <dbReference type="EC" id="2.4.2.1"/>
    </reaction>
    <physiologicalReaction direction="left-to-right" evidence="8">
        <dbReference type="Rhea" id="RHEA:27643"/>
    </physiologicalReaction>
</comment>
<keyword evidence="4" id="KW-0479">Metal-binding</keyword>
<dbReference type="SUPFAM" id="SSF64438">
    <property type="entry name" value="CNF1/YfiH-like putative cysteine hydrolases"/>
    <property type="match status" value="1"/>
</dbReference>
<evidence type="ECO:0000256" key="3">
    <source>
        <dbReference type="ARBA" id="ARBA00022679"/>
    </source>
</evidence>
<comment type="similarity">
    <text evidence="2 10">Belongs to the purine nucleoside phosphorylase YfiH/LACC1 family.</text>
</comment>
<protein>
    <recommendedName>
        <fullName evidence="10">Purine nucleoside phosphorylase</fullName>
    </recommendedName>
</protein>
<comment type="catalytic activity">
    <reaction evidence="9">
        <text>S-methyl-5'-thioadenosine + phosphate = 5-(methylsulfanyl)-alpha-D-ribose 1-phosphate + adenine</text>
        <dbReference type="Rhea" id="RHEA:11852"/>
        <dbReference type="ChEBI" id="CHEBI:16708"/>
        <dbReference type="ChEBI" id="CHEBI:17509"/>
        <dbReference type="ChEBI" id="CHEBI:43474"/>
        <dbReference type="ChEBI" id="CHEBI:58533"/>
        <dbReference type="EC" id="2.4.2.28"/>
    </reaction>
    <physiologicalReaction direction="left-to-right" evidence="9">
        <dbReference type="Rhea" id="RHEA:11853"/>
    </physiologicalReaction>
</comment>
<evidence type="ECO:0000256" key="9">
    <source>
        <dbReference type="ARBA" id="ARBA00049893"/>
    </source>
</evidence>
<evidence type="ECO:0000256" key="2">
    <source>
        <dbReference type="ARBA" id="ARBA00007353"/>
    </source>
</evidence>
<dbReference type="Pfam" id="PF02578">
    <property type="entry name" value="Cu-oxidase_4"/>
    <property type="match status" value="1"/>
</dbReference>
<evidence type="ECO:0000256" key="10">
    <source>
        <dbReference type="RuleBase" id="RU361274"/>
    </source>
</evidence>